<feature type="compositionally biased region" description="Pro residues" evidence="1">
    <location>
        <begin position="44"/>
        <end position="53"/>
    </location>
</feature>
<feature type="compositionally biased region" description="Basic residues" evidence="1">
    <location>
        <begin position="116"/>
        <end position="126"/>
    </location>
</feature>
<dbReference type="Proteomes" id="UP000266841">
    <property type="component" value="Unassembled WGS sequence"/>
</dbReference>
<dbReference type="EMBL" id="AGNL01018588">
    <property type="protein sequence ID" value="EJK62848.1"/>
    <property type="molecule type" value="Genomic_DNA"/>
</dbReference>
<name>K0S9M9_THAOC</name>
<evidence type="ECO:0000256" key="1">
    <source>
        <dbReference type="SAM" id="MobiDB-lite"/>
    </source>
</evidence>
<organism evidence="2 3">
    <name type="scientific">Thalassiosira oceanica</name>
    <name type="common">Marine diatom</name>
    <dbReference type="NCBI Taxonomy" id="159749"/>
    <lineage>
        <taxon>Eukaryota</taxon>
        <taxon>Sar</taxon>
        <taxon>Stramenopiles</taxon>
        <taxon>Ochrophyta</taxon>
        <taxon>Bacillariophyta</taxon>
        <taxon>Coscinodiscophyceae</taxon>
        <taxon>Thalassiosirophycidae</taxon>
        <taxon>Thalassiosirales</taxon>
        <taxon>Thalassiosiraceae</taxon>
        <taxon>Thalassiosira</taxon>
    </lineage>
</organism>
<keyword evidence="3" id="KW-1185">Reference proteome</keyword>
<sequence>PLLRRGRVRNIPRGGDQQQQNNASGGQGIVPGASAAAYSVPADPSDPTPPPPQDRVDSTPAGYDYIDAPQPPPGGYGQPGAFDEQRDLPLRCRVTRVRVVIFLRTHVEDSPSLRERGRRVRGRGRRPRQDAEEDRRLRPLVILFLGELVGAVMGLSGGKGGNGGRSTKRRLKGVLNLHKAVELMTMTYNVIRLAVWPSRYVPREVYIGRTVSNFFFLMQCQLYTSLSWDGVKENTEVIMAYEDYSAEEPQYYENNPHYQQPQQRYDNSSGWN</sequence>
<accession>K0S9M9</accession>
<feature type="region of interest" description="Disordered" evidence="1">
    <location>
        <begin position="1"/>
        <end position="83"/>
    </location>
</feature>
<feature type="non-terminal residue" evidence="2">
    <location>
        <position position="1"/>
    </location>
</feature>
<feature type="region of interest" description="Disordered" evidence="1">
    <location>
        <begin position="111"/>
        <end position="132"/>
    </location>
</feature>
<feature type="compositionally biased region" description="Low complexity" evidence="1">
    <location>
        <begin position="14"/>
        <end position="24"/>
    </location>
</feature>
<proteinExistence type="predicted"/>
<comment type="caution">
    <text evidence="2">The sequence shown here is derived from an EMBL/GenBank/DDBJ whole genome shotgun (WGS) entry which is preliminary data.</text>
</comment>
<reference evidence="2 3" key="1">
    <citation type="journal article" date="2012" name="Genome Biol.">
        <title>Genome and low-iron response of an oceanic diatom adapted to chronic iron limitation.</title>
        <authorList>
            <person name="Lommer M."/>
            <person name="Specht M."/>
            <person name="Roy A.S."/>
            <person name="Kraemer L."/>
            <person name="Andreson R."/>
            <person name="Gutowska M.A."/>
            <person name="Wolf J."/>
            <person name="Bergner S.V."/>
            <person name="Schilhabel M.B."/>
            <person name="Klostermeier U.C."/>
            <person name="Beiko R.G."/>
            <person name="Rosenstiel P."/>
            <person name="Hippler M."/>
            <person name="Laroche J."/>
        </authorList>
    </citation>
    <scope>NUCLEOTIDE SEQUENCE [LARGE SCALE GENOMIC DNA]</scope>
    <source>
        <strain evidence="2 3">CCMP1005</strain>
    </source>
</reference>
<evidence type="ECO:0000313" key="3">
    <source>
        <dbReference type="Proteomes" id="UP000266841"/>
    </source>
</evidence>
<protein>
    <submittedName>
        <fullName evidence="2">Uncharacterized protein</fullName>
    </submittedName>
</protein>
<dbReference type="AlphaFoldDB" id="K0S9M9"/>
<feature type="region of interest" description="Disordered" evidence="1">
    <location>
        <begin position="253"/>
        <end position="272"/>
    </location>
</feature>
<gene>
    <name evidence="2" type="ORF">THAOC_16523</name>
</gene>
<evidence type="ECO:0000313" key="2">
    <source>
        <dbReference type="EMBL" id="EJK62848.1"/>
    </source>
</evidence>
<dbReference type="eggNOG" id="ENOG502SFZ0">
    <property type="taxonomic scope" value="Eukaryota"/>
</dbReference>
<feature type="compositionally biased region" description="Basic residues" evidence="1">
    <location>
        <begin position="1"/>
        <end position="10"/>
    </location>
</feature>